<dbReference type="EnsemblPlants" id="ONIVA02G10630.1">
    <property type="protein sequence ID" value="ONIVA02G10630.1"/>
    <property type="gene ID" value="ONIVA02G10630"/>
</dbReference>
<dbReference type="HOGENOM" id="CLU_1047265_0_0_1"/>
<reference evidence="1" key="2">
    <citation type="submission" date="2018-04" db="EMBL/GenBank/DDBJ databases">
        <title>OnivRS2 (Oryza nivara Reference Sequence Version 2).</title>
        <authorList>
            <person name="Zhang J."/>
            <person name="Kudrna D."/>
            <person name="Lee S."/>
            <person name="Talag J."/>
            <person name="Rajasekar S."/>
            <person name="Welchert J."/>
            <person name="Hsing Y.-I."/>
            <person name="Wing R.A."/>
        </authorList>
    </citation>
    <scope>NUCLEOTIDE SEQUENCE [LARGE SCALE GENOMIC DNA]</scope>
    <source>
        <strain evidence="1">SL10</strain>
    </source>
</reference>
<protein>
    <submittedName>
        <fullName evidence="1">Uncharacterized protein</fullName>
    </submittedName>
</protein>
<organism evidence="1">
    <name type="scientific">Oryza nivara</name>
    <name type="common">Indian wild rice</name>
    <name type="synonym">Oryza sativa f. spontanea</name>
    <dbReference type="NCBI Taxonomy" id="4536"/>
    <lineage>
        <taxon>Eukaryota</taxon>
        <taxon>Viridiplantae</taxon>
        <taxon>Streptophyta</taxon>
        <taxon>Embryophyta</taxon>
        <taxon>Tracheophyta</taxon>
        <taxon>Spermatophyta</taxon>
        <taxon>Magnoliopsida</taxon>
        <taxon>Liliopsida</taxon>
        <taxon>Poales</taxon>
        <taxon>Poaceae</taxon>
        <taxon>BOP clade</taxon>
        <taxon>Oryzoideae</taxon>
        <taxon>Oryzeae</taxon>
        <taxon>Oryzinae</taxon>
        <taxon>Oryza</taxon>
    </lineage>
</organism>
<reference evidence="1" key="1">
    <citation type="submission" date="2015-04" db="UniProtKB">
        <authorList>
            <consortium name="EnsemblPlants"/>
        </authorList>
    </citation>
    <scope>IDENTIFICATION</scope>
    <source>
        <strain evidence="1">SL10</strain>
    </source>
</reference>
<keyword evidence="2" id="KW-1185">Reference proteome</keyword>
<dbReference type="Gramene" id="ONIVA02G10630.1">
    <property type="protein sequence ID" value="ONIVA02G10630.1"/>
    <property type="gene ID" value="ONIVA02G10630"/>
</dbReference>
<sequence length="266" mass="28166">MARWAVAVAGTGVVGKGIKVRRRWGVSQHLQWNPPPSLPEWAAVLPGSTTATSRLLPCRTKRGDAGAKRIATGAREKTPSSVAHRSPPSAIGINVDCRPVLFGKRSEGGTTVATIHRKVASNARLVDLLRAATDPTMATVVESPSPHAAVIGASAVVQPVAHCVVTISNSNSTVQNNLGQEGSSVATDNNLLRCRKNGSNRRYTSTERLYGPCESARIEIEIEIEKCRSNLGIEIPEISVITESDVDPTGLCSAATVRDGIVSNSY</sequence>
<accession>A0A0E0G3W6</accession>
<name>A0A0E0G3W6_ORYNI</name>
<dbReference type="AlphaFoldDB" id="A0A0E0G3W6"/>
<dbReference type="Proteomes" id="UP000006591">
    <property type="component" value="Chromosome 2"/>
</dbReference>
<evidence type="ECO:0000313" key="2">
    <source>
        <dbReference type="Proteomes" id="UP000006591"/>
    </source>
</evidence>
<proteinExistence type="predicted"/>
<evidence type="ECO:0000313" key="1">
    <source>
        <dbReference type="EnsemblPlants" id="ONIVA02G10630.1"/>
    </source>
</evidence>